<comment type="similarity">
    <text evidence="2">Belongs to the SusD family.</text>
</comment>
<evidence type="ECO:0000256" key="3">
    <source>
        <dbReference type="ARBA" id="ARBA00022729"/>
    </source>
</evidence>
<dbReference type="GO" id="GO:0009279">
    <property type="term" value="C:cell outer membrane"/>
    <property type="evidence" value="ECO:0007669"/>
    <property type="project" value="UniProtKB-SubCell"/>
</dbReference>
<gene>
    <name evidence="8" type="ORF">CRI94_15695</name>
</gene>
<dbReference type="InterPro" id="IPR012944">
    <property type="entry name" value="SusD_RagB_dom"/>
</dbReference>
<keyword evidence="9" id="KW-1185">Reference proteome</keyword>
<keyword evidence="3 6" id="KW-0732">Signal</keyword>
<dbReference type="InterPro" id="IPR011990">
    <property type="entry name" value="TPR-like_helical_dom_sf"/>
</dbReference>
<evidence type="ECO:0000256" key="4">
    <source>
        <dbReference type="ARBA" id="ARBA00023136"/>
    </source>
</evidence>
<keyword evidence="4" id="KW-0472">Membrane</keyword>
<evidence type="ECO:0000259" key="7">
    <source>
        <dbReference type="Pfam" id="PF07980"/>
    </source>
</evidence>
<evidence type="ECO:0000256" key="5">
    <source>
        <dbReference type="ARBA" id="ARBA00023237"/>
    </source>
</evidence>
<feature type="chain" id="PRO_5012043755" evidence="6">
    <location>
        <begin position="20"/>
        <end position="453"/>
    </location>
</feature>
<name>A0A2A8CUQ3_9BACT</name>
<dbReference type="EMBL" id="PDEQ01000009">
    <property type="protein sequence ID" value="PEN11474.1"/>
    <property type="molecule type" value="Genomic_DNA"/>
</dbReference>
<feature type="signal peptide" evidence="6">
    <location>
        <begin position="1"/>
        <end position="19"/>
    </location>
</feature>
<dbReference type="Gene3D" id="1.25.40.390">
    <property type="match status" value="2"/>
</dbReference>
<sequence length="453" mass="50410">MTRYRLPILILAVALLLPACDFFDPDEVTDADSPSVDAVQENATQAQLQDLVAGLEFQHRAYTDGNADLTQLFGSFGREVYAAYASDPRFITNWLGFDGTTPDPEFFVDGSAYDTPYEAIKQANTLINSVNATDAVNEQQAAGYIGFAQTIQGFQYLIPLQGQYRNPDGSIRIDVNDPLNPGPFLPYDDALAEIRTILDEGNNNLDAAGDTFNFTLTSGFTGFSTPEGMQEVNRAIAARAAIYAEDWQGALDALDDSFLSLTEGEASMNAGVYHPFGNPPDLFNPLFYPRDANTNQILMVHPSMIDDALPGDERVANKFFERTDPIVNPNLGSVELFYQDNRYETQTSPVPFIRNEELILIYAEANAQLDQPTEAVDAIDIIRETWGLSPYSGPTDRDSLIDEILFQRRYSLWAEGGHRWIDARRYDRLDEIPTDIDGGQVFERLVRPLSESS</sequence>
<keyword evidence="5" id="KW-0998">Cell outer membrane</keyword>
<evidence type="ECO:0000256" key="2">
    <source>
        <dbReference type="ARBA" id="ARBA00006275"/>
    </source>
</evidence>
<reference evidence="8 9" key="1">
    <citation type="submission" date="2017-10" db="EMBL/GenBank/DDBJ databases">
        <title>Draft genome of Longibacter Salinarum.</title>
        <authorList>
            <person name="Goh K.M."/>
            <person name="Shamsir M.S."/>
            <person name="Lim S.W."/>
        </authorList>
    </citation>
    <scope>NUCLEOTIDE SEQUENCE [LARGE SCALE GENOMIC DNA]</scope>
    <source>
        <strain evidence="8 9">KCTC 52045</strain>
    </source>
</reference>
<dbReference type="AlphaFoldDB" id="A0A2A8CUQ3"/>
<protein>
    <submittedName>
        <fullName evidence="8">RagB/SusD family nutrient uptake outer membrane protein</fullName>
    </submittedName>
</protein>
<dbReference type="Proteomes" id="UP000220102">
    <property type="component" value="Unassembled WGS sequence"/>
</dbReference>
<dbReference type="RefSeq" id="WP_098078118.1">
    <property type="nucleotide sequence ID" value="NZ_PDEQ01000009.1"/>
</dbReference>
<evidence type="ECO:0000313" key="8">
    <source>
        <dbReference type="EMBL" id="PEN11474.1"/>
    </source>
</evidence>
<comment type="subcellular location">
    <subcellularLocation>
        <location evidence="1">Cell outer membrane</location>
    </subcellularLocation>
</comment>
<evidence type="ECO:0000313" key="9">
    <source>
        <dbReference type="Proteomes" id="UP000220102"/>
    </source>
</evidence>
<comment type="caution">
    <text evidence="8">The sequence shown here is derived from an EMBL/GenBank/DDBJ whole genome shotgun (WGS) entry which is preliminary data.</text>
</comment>
<evidence type="ECO:0000256" key="6">
    <source>
        <dbReference type="SAM" id="SignalP"/>
    </source>
</evidence>
<dbReference type="Pfam" id="PF07980">
    <property type="entry name" value="SusD_RagB"/>
    <property type="match status" value="1"/>
</dbReference>
<evidence type="ECO:0000256" key="1">
    <source>
        <dbReference type="ARBA" id="ARBA00004442"/>
    </source>
</evidence>
<proteinExistence type="inferred from homology"/>
<dbReference type="SUPFAM" id="SSF48452">
    <property type="entry name" value="TPR-like"/>
    <property type="match status" value="1"/>
</dbReference>
<accession>A0A2A8CUQ3</accession>
<organism evidence="8 9">
    <name type="scientific">Longibacter salinarum</name>
    <dbReference type="NCBI Taxonomy" id="1850348"/>
    <lineage>
        <taxon>Bacteria</taxon>
        <taxon>Pseudomonadati</taxon>
        <taxon>Rhodothermota</taxon>
        <taxon>Rhodothermia</taxon>
        <taxon>Rhodothermales</taxon>
        <taxon>Salisaetaceae</taxon>
        <taxon>Longibacter</taxon>
    </lineage>
</organism>
<feature type="domain" description="RagB/SusD" evidence="7">
    <location>
        <begin position="341"/>
        <end position="429"/>
    </location>
</feature>
<dbReference type="OrthoDB" id="9794888at2"/>